<keyword evidence="2" id="KW-1133">Transmembrane helix</keyword>
<dbReference type="EMBL" id="JAIQCV010000003">
    <property type="protein sequence ID" value="KAH1113683.1"/>
    <property type="molecule type" value="Genomic_DNA"/>
</dbReference>
<feature type="transmembrane region" description="Helical" evidence="2">
    <location>
        <begin position="86"/>
        <end position="108"/>
    </location>
</feature>
<protein>
    <submittedName>
        <fullName evidence="3">Uncharacterized protein</fullName>
    </submittedName>
</protein>
<dbReference type="Proteomes" id="UP000828251">
    <property type="component" value="Unassembled WGS sequence"/>
</dbReference>
<reference evidence="3 4" key="1">
    <citation type="journal article" date="2021" name="Plant Biotechnol. J.">
        <title>Multi-omics assisted identification of the key and species-specific regulatory components of drought-tolerant mechanisms in Gossypium stocksii.</title>
        <authorList>
            <person name="Yu D."/>
            <person name="Ke L."/>
            <person name="Zhang D."/>
            <person name="Wu Y."/>
            <person name="Sun Y."/>
            <person name="Mei J."/>
            <person name="Sun J."/>
            <person name="Sun Y."/>
        </authorList>
    </citation>
    <scope>NUCLEOTIDE SEQUENCE [LARGE SCALE GENOMIC DNA]</scope>
    <source>
        <strain evidence="4">cv. E1</strain>
        <tissue evidence="3">Leaf</tissue>
    </source>
</reference>
<dbReference type="AlphaFoldDB" id="A0A9D4AF57"/>
<comment type="caution">
    <text evidence="3">The sequence shown here is derived from an EMBL/GenBank/DDBJ whole genome shotgun (WGS) entry which is preliminary data.</text>
</comment>
<evidence type="ECO:0000313" key="4">
    <source>
        <dbReference type="Proteomes" id="UP000828251"/>
    </source>
</evidence>
<evidence type="ECO:0000256" key="1">
    <source>
        <dbReference type="SAM" id="MobiDB-lite"/>
    </source>
</evidence>
<proteinExistence type="predicted"/>
<accession>A0A9D4AF57</accession>
<evidence type="ECO:0000313" key="3">
    <source>
        <dbReference type="EMBL" id="KAH1113683.1"/>
    </source>
</evidence>
<feature type="region of interest" description="Disordered" evidence="1">
    <location>
        <begin position="18"/>
        <end position="37"/>
    </location>
</feature>
<organism evidence="3 4">
    <name type="scientific">Gossypium stocksii</name>
    <dbReference type="NCBI Taxonomy" id="47602"/>
    <lineage>
        <taxon>Eukaryota</taxon>
        <taxon>Viridiplantae</taxon>
        <taxon>Streptophyta</taxon>
        <taxon>Embryophyta</taxon>
        <taxon>Tracheophyta</taxon>
        <taxon>Spermatophyta</taxon>
        <taxon>Magnoliopsida</taxon>
        <taxon>eudicotyledons</taxon>
        <taxon>Gunneridae</taxon>
        <taxon>Pentapetalae</taxon>
        <taxon>rosids</taxon>
        <taxon>malvids</taxon>
        <taxon>Malvales</taxon>
        <taxon>Malvaceae</taxon>
        <taxon>Malvoideae</taxon>
        <taxon>Gossypium</taxon>
    </lineage>
</organism>
<gene>
    <name evidence="3" type="ORF">J1N35_007061</name>
</gene>
<keyword evidence="2" id="KW-0472">Membrane</keyword>
<name>A0A9D4AF57_9ROSI</name>
<sequence length="114" mass="13578">MAGVDYMEWGMDVEEWEHDDELPPPHLLADGDNEEEKEEFMERQLEQNISCNNKPEDDSGSGRVDDGEVGYPEMVQWRRRRRIGSVFFPFSFVQFVHLFILFFIHLIVLDLEIW</sequence>
<feature type="region of interest" description="Disordered" evidence="1">
    <location>
        <begin position="47"/>
        <end position="67"/>
    </location>
</feature>
<keyword evidence="4" id="KW-1185">Reference proteome</keyword>
<evidence type="ECO:0000256" key="2">
    <source>
        <dbReference type="SAM" id="Phobius"/>
    </source>
</evidence>
<keyword evidence="2" id="KW-0812">Transmembrane</keyword>
<dbReference type="OrthoDB" id="931279at2759"/>